<organism evidence="2 3">
    <name type="scientific">Pogonophryne albipinna</name>
    <dbReference type="NCBI Taxonomy" id="1090488"/>
    <lineage>
        <taxon>Eukaryota</taxon>
        <taxon>Metazoa</taxon>
        <taxon>Chordata</taxon>
        <taxon>Craniata</taxon>
        <taxon>Vertebrata</taxon>
        <taxon>Euteleostomi</taxon>
        <taxon>Actinopterygii</taxon>
        <taxon>Neopterygii</taxon>
        <taxon>Teleostei</taxon>
        <taxon>Neoteleostei</taxon>
        <taxon>Acanthomorphata</taxon>
        <taxon>Eupercaria</taxon>
        <taxon>Perciformes</taxon>
        <taxon>Notothenioidei</taxon>
        <taxon>Pogonophryne</taxon>
    </lineage>
</organism>
<keyword evidence="3" id="KW-1185">Reference proteome</keyword>
<dbReference type="Proteomes" id="UP001219934">
    <property type="component" value="Unassembled WGS sequence"/>
</dbReference>
<protein>
    <submittedName>
        <fullName evidence="2">Uncharacterized protein</fullName>
    </submittedName>
</protein>
<proteinExistence type="predicted"/>
<evidence type="ECO:0000313" key="2">
    <source>
        <dbReference type="EMBL" id="KAJ4938070.1"/>
    </source>
</evidence>
<accession>A0AAD6FLW1</accession>
<evidence type="ECO:0000256" key="1">
    <source>
        <dbReference type="SAM" id="MobiDB-lite"/>
    </source>
</evidence>
<comment type="caution">
    <text evidence="2">The sequence shown here is derived from an EMBL/GenBank/DDBJ whole genome shotgun (WGS) entry which is preliminary data.</text>
</comment>
<feature type="non-terminal residue" evidence="2">
    <location>
        <position position="217"/>
    </location>
</feature>
<feature type="compositionally biased region" description="Basic and acidic residues" evidence="1">
    <location>
        <begin position="69"/>
        <end position="80"/>
    </location>
</feature>
<reference evidence="2" key="1">
    <citation type="submission" date="2022-11" db="EMBL/GenBank/DDBJ databases">
        <title>Chromosome-level genome of Pogonophryne albipinna.</title>
        <authorList>
            <person name="Jo E."/>
        </authorList>
    </citation>
    <scope>NUCLEOTIDE SEQUENCE</scope>
    <source>
        <strain evidence="2">SGF0006</strain>
        <tissue evidence="2">Muscle</tissue>
    </source>
</reference>
<feature type="non-terminal residue" evidence="2">
    <location>
        <position position="1"/>
    </location>
</feature>
<sequence length="217" mass="25159">IAVADGGRVWQHTSEINHTEEYKKHTGHKADESYTQNIRALFLLSSMNDGSPGPPSDERTRRYNVKRPKVSEESGKHREAAWAGDRNKKKGELQLRTHQPRITFLGIHSLEFTVHRGLGSEQVFESYWGRLRKWKIDEQIPDESQRAHWSDMRCVAQHARQEGERCQPQVSGIRSALCQQTGENVRAKMDCMRARVKDLREREKCEVEVKTAQTRKQ</sequence>
<feature type="region of interest" description="Disordered" evidence="1">
    <location>
        <begin position="46"/>
        <end position="93"/>
    </location>
</feature>
<evidence type="ECO:0000313" key="3">
    <source>
        <dbReference type="Proteomes" id="UP001219934"/>
    </source>
</evidence>
<gene>
    <name evidence="2" type="ORF">JOQ06_002696</name>
</gene>
<dbReference type="AlphaFoldDB" id="A0AAD6FLW1"/>
<name>A0AAD6FLW1_9TELE</name>
<dbReference type="EMBL" id="JAPTMU010000009">
    <property type="protein sequence ID" value="KAJ4938070.1"/>
    <property type="molecule type" value="Genomic_DNA"/>
</dbReference>